<sequence>MTAKPWLRYYPDDIPATLTYPEKPLYDFLDQAAEKHESAPALIFFGQKISYGQLRELVDRFATALVHIGAKPGEKISLMLPNIPQFVIAFYGALKAGLTVVQTNPLYTEDELHVILRDSQAETLITLDRFYEKVLHVQGKTNLKRIIVTGVQEFFPGLLRLGYLLKERPKRIKPAPPNIYLFSDLIRSAPAHPPEIPVRPTDIALFQYTGGTTGIPKGAMLTHKNLVANTLQARSWFPRVQLAQETCLCVLPLFHVYAMTVALNLSMAIAAALILVPRFQIDDLLKTIDRHRPTLFPGAPTLYAAIANHPRVKDFHVSSIRACLSGSAPLPLEVKRRFEELTGAVLVEGYGLSEASPVTHCNPLYGRQISGSIGIPFPDTDAKIVDPTTDRELSVGEIGELVIQGPQVMAGYWNRPEETAHTLRGGWLHTGDLARMDEDGYFYIVDRLKEMIICSGLKVYPREVEEVLYKHPKVLEAAVIGVPDPYRGETVKALIVPKPGTSPTADEIKAFCAEHLAKYKVPTIVEFRESLPKSIVGKVLKKDLR</sequence>
<keyword evidence="3" id="KW-1133">Transmembrane helix</keyword>
<dbReference type="PANTHER" id="PTHR43767">
    <property type="entry name" value="LONG-CHAIN-FATTY-ACID--COA LIGASE"/>
    <property type="match status" value="1"/>
</dbReference>
<gene>
    <name evidence="6" type="ORF">HGMM_OP4C487</name>
</gene>
<dbReference type="FunFam" id="3.30.300.30:FF:000008">
    <property type="entry name" value="2,3-dihydroxybenzoate-AMP ligase"/>
    <property type="match status" value="1"/>
</dbReference>
<reference evidence="6" key="2">
    <citation type="journal article" date="2012" name="PLoS ONE">
        <title>A Deeply Branching Thermophilic Bacterium with an Ancient Acetyl-CoA Pathway Dominates a Subsurface Ecosystem.</title>
        <authorList>
            <person name="Takami H."/>
            <person name="Noguchi H."/>
            <person name="Takaki Y."/>
            <person name="Uchiyama I."/>
            <person name="Toyoda A."/>
            <person name="Nishi S."/>
            <person name="Chee G.-J."/>
            <person name="Arai W."/>
            <person name="Nunoura T."/>
            <person name="Itoh T."/>
            <person name="Hattori M."/>
            <person name="Takai K."/>
        </authorList>
    </citation>
    <scope>NUCLEOTIDE SEQUENCE</scope>
</reference>
<organism evidence="6">
    <name type="scientific">Acetithermum autotrophicum</name>
    <dbReference type="NCBI Taxonomy" id="1446466"/>
    <lineage>
        <taxon>Bacteria</taxon>
        <taxon>Candidatus Bipolaricaulota</taxon>
        <taxon>Candidatus Acetithermum</taxon>
    </lineage>
</organism>
<dbReference type="GO" id="GO:0016877">
    <property type="term" value="F:ligase activity, forming carbon-sulfur bonds"/>
    <property type="evidence" value="ECO:0007669"/>
    <property type="project" value="UniProtKB-ARBA"/>
</dbReference>
<dbReference type="Pfam" id="PF00501">
    <property type="entry name" value="AMP-binding"/>
    <property type="match status" value="1"/>
</dbReference>
<dbReference type="Gene3D" id="3.30.300.30">
    <property type="match status" value="1"/>
</dbReference>
<dbReference type="InterPro" id="IPR045851">
    <property type="entry name" value="AMP-bd_C_sf"/>
</dbReference>
<dbReference type="InterPro" id="IPR000873">
    <property type="entry name" value="AMP-dep_synth/lig_dom"/>
</dbReference>
<dbReference type="FunFam" id="3.40.50.12780:FF:000003">
    <property type="entry name" value="Long-chain-fatty-acid--CoA ligase FadD"/>
    <property type="match status" value="1"/>
</dbReference>
<dbReference type="InterPro" id="IPR020845">
    <property type="entry name" value="AMP-binding_CS"/>
</dbReference>
<keyword evidence="3" id="KW-0472">Membrane</keyword>
<dbReference type="SUPFAM" id="SSF56801">
    <property type="entry name" value="Acetyl-CoA synthetase-like"/>
    <property type="match status" value="1"/>
</dbReference>
<dbReference type="PANTHER" id="PTHR43767:SF12">
    <property type="entry name" value="AMP-DEPENDENT SYNTHETASE AND LIGASE"/>
    <property type="match status" value="1"/>
</dbReference>
<feature type="domain" description="AMP-binding enzyme C-terminal" evidence="5">
    <location>
        <begin position="463"/>
        <end position="538"/>
    </location>
</feature>
<evidence type="ECO:0000256" key="3">
    <source>
        <dbReference type="SAM" id="Phobius"/>
    </source>
</evidence>
<dbReference type="AlphaFoldDB" id="H5STM9"/>
<dbReference type="Pfam" id="PF13193">
    <property type="entry name" value="AMP-binding_C"/>
    <property type="match status" value="1"/>
</dbReference>
<feature type="domain" description="AMP-dependent synthetase/ligase" evidence="4">
    <location>
        <begin position="30"/>
        <end position="413"/>
    </location>
</feature>
<comment type="similarity">
    <text evidence="1">Belongs to the ATP-dependent AMP-binding enzyme family.</text>
</comment>
<evidence type="ECO:0000259" key="4">
    <source>
        <dbReference type="Pfam" id="PF00501"/>
    </source>
</evidence>
<keyword evidence="2" id="KW-0436">Ligase</keyword>
<proteinExistence type="inferred from homology"/>
<dbReference type="InterPro" id="IPR050237">
    <property type="entry name" value="ATP-dep_AMP-bd_enzyme"/>
</dbReference>
<dbReference type="Gene3D" id="3.40.50.12780">
    <property type="entry name" value="N-terminal domain of ligase-like"/>
    <property type="match status" value="1"/>
</dbReference>
<reference evidence="6" key="1">
    <citation type="journal article" date="2005" name="Environ. Microbiol.">
        <title>Genetic and functional properties of uncultivated thermophilic crenarchaeotes from a subsurface gold mine as revealed by analysis of genome fragments.</title>
        <authorList>
            <person name="Nunoura T."/>
            <person name="Hirayama H."/>
            <person name="Takami H."/>
            <person name="Oida H."/>
            <person name="Nishi S."/>
            <person name="Shimamura S."/>
            <person name="Suzuki Y."/>
            <person name="Inagaki F."/>
            <person name="Takai K."/>
            <person name="Nealson K.H."/>
            <person name="Horikoshi K."/>
        </authorList>
    </citation>
    <scope>NUCLEOTIDE SEQUENCE</scope>
</reference>
<dbReference type="InterPro" id="IPR025110">
    <property type="entry name" value="AMP-bd_C"/>
</dbReference>
<dbReference type="EMBL" id="AP011803">
    <property type="protein sequence ID" value="BAL59851.1"/>
    <property type="molecule type" value="Genomic_DNA"/>
</dbReference>
<evidence type="ECO:0000313" key="6">
    <source>
        <dbReference type="EMBL" id="BAL59851.1"/>
    </source>
</evidence>
<evidence type="ECO:0000256" key="2">
    <source>
        <dbReference type="ARBA" id="ARBA00022598"/>
    </source>
</evidence>
<keyword evidence="3" id="KW-0812">Transmembrane</keyword>
<dbReference type="PROSITE" id="PS00455">
    <property type="entry name" value="AMP_BINDING"/>
    <property type="match status" value="1"/>
</dbReference>
<evidence type="ECO:0000256" key="1">
    <source>
        <dbReference type="ARBA" id="ARBA00006432"/>
    </source>
</evidence>
<name>H5STM9_ACEAU</name>
<dbReference type="InterPro" id="IPR042099">
    <property type="entry name" value="ANL_N_sf"/>
</dbReference>
<evidence type="ECO:0000259" key="5">
    <source>
        <dbReference type="Pfam" id="PF13193"/>
    </source>
</evidence>
<accession>H5STM9</accession>
<feature type="transmembrane region" description="Helical" evidence="3">
    <location>
        <begin position="254"/>
        <end position="276"/>
    </location>
</feature>
<dbReference type="CDD" id="cd05936">
    <property type="entry name" value="FC-FACS_FadD_like"/>
    <property type="match status" value="1"/>
</dbReference>
<protein>
    <submittedName>
        <fullName evidence="6">Long-chain acyl-CoA synthetase</fullName>
    </submittedName>
</protein>